<name>A0A841ETW5_9BACT</name>
<feature type="transmembrane region" description="Helical" evidence="9">
    <location>
        <begin position="274"/>
        <end position="297"/>
    </location>
</feature>
<protein>
    <submittedName>
        <fullName evidence="10">Cellulose synthase/poly-beta-1,6-N-acetylglucosamine synthase-like glycosyltransferase</fullName>
    </submittedName>
</protein>
<keyword evidence="2" id="KW-0328">Glycosyltransferase</keyword>
<dbReference type="EMBL" id="JACHKT010000030">
    <property type="protein sequence ID" value="MBB6004829.1"/>
    <property type="molecule type" value="Genomic_DNA"/>
</dbReference>
<keyword evidence="7 9" id="KW-0472">Membrane</keyword>
<reference evidence="10 11" key="1">
    <citation type="submission" date="2020-08" db="EMBL/GenBank/DDBJ databases">
        <title>Functional genomics of gut bacteria from endangered species of beetles.</title>
        <authorList>
            <person name="Carlos-Shanley C."/>
        </authorList>
    </citation>
    <scope>NUCLEOTIDE SEQUENCE [LARGE SCALE GENOMIC DNA]</scope>
    <source>
        <strain evidence="10 11">S00070</strain>
    </source>
</reference>
<proteinExistence type="predicted"/>
<dbReference type="SUPFAM" id="SSF53448">
    <property type="entry name" value="Nucleotide-diphospho-sugar transferases"/>
    <property type="match status" value="1"/>
</dbReference>
<feature type="transmembrane region" description="Helical" evidence="9">
    <location>
        <begin position="336"/>
        <end position="357"/>
    </location>
</feature>
<keyword evidence="6" id="KW-0333">Golgi apparatus</keyword>
<feature type="transmembrane region" description="Helical" evidence="9">
    <location>
        <begin position="428"/>
        <end position="448"/>
    </location>
</feature>
<evidence type="ECO:0000256" key="5">
    <source>
        <dbReference type="ARBA" id="ARBA00022989"/>
    </source>
</evidence>
<dbReference type="PANTHER" id="PTHR32044">
    <property type="entry name" value="GLUCOMANNAN 4-BETA-MANNOSYLTRANSFERASE 9"/>
    <property type="match status" value="1"/>
</dbReference>
<dbReference type="FunFam" id="3.90.550.10:FF:000057">
    <property type="entry name" value="Glycosyltransferase-like protein, family 2"/>
    <property type="match status" value="1"/>
</dbReference>
<organism evidence="10 11">
    <name type="scientific">Arcicella rosea</name>
    <dbReference type="NCBI Taxonomy" id="502909"/>
    <lineage>
        <taxon>Bacteria</taxon>
        <taxon>Pseudomonadati</taxon>
        <taxon>Bacteroidota</taxon>
        <taxon>Cytophagia</taxon>
        <taxon>Cytophagales</taxon>
        <taxon>Flectobacillaceae</taxon>
        <taxon>Arcicella</taxon>
    </lineage>
</organism>
<comment type="caution">
    <text evidence="10">The sequence shown here is derived from an EMBL/GenBank/DDBJ whole genome shotgun (WGS) entry which is preliminary data.</text>
</comment>
<dbReference type="GO" id="GO:0016757">
    <property type="term" value="F:glycosyltransferase activity"/>
    <property type="evidence" value="ECO:0007669"/>
    <property type="project" value="UniProtKB-KW"/>
</dbReference>
<evidence type="ECO:0000256" key="3">
    <source>
        <dbReference type="ARBA" id="ARBA00022679"/>
    </source>
</evidence>
<dbReference type="AlphaFoldDB" id="A0A841ETW5"/>
<evidence type="ECO:0000313" key="10">
    <source>
        <dbReference type="EMBL" id="MBB6004829.1"/>
    </source>
</evidence>
<keyword evidence="4 9" id="KW-0812">Transmembrane</keyword>
<dbReference type="Pfam" id="PF13641">
    <property type="entry name" value="Glyco_tranf_2_3"/>
    <property type="match status" value="1"/>
</dbReference>
<feature type="transmembrane region" description="Helical" evidence="9">
    <location>
        <begin position="309"/>
        <end position="330"/>
    </location>
</feature>
<evidence type="ECO:0000256" key="2">
    <source>
        <dbReference type="ARBA" id="ARBA00022676"/>
    </source>
</evidence>
<dbReference type="RefSeq" id="WP_310587178.1">
    <property type="nucleotide sequence ID" value="NZ_JACHKT010000030.1"/>
</dbReference>
<keyword evidence="8" id="KW-0961">Cell wall biogenesis/degradation</keyword>
<evidence type="ECO:0000313" key="11">
    <source>
        <dbReference type="Proteomes" id="UP000524404"/>
    </source>
</evidence>
<dbReference type="CDD" id="cd06437">
    <property type="entry name" value="CESA_CaSu_A2"/>
    <property type="match status" value="1"/>
</dbReference>
<feature type="transmembrane region" description="Helical" evidence="9">
    <location>
        <begin position="394"/>
        <end position="416"/>
    </location>
</feature>
<dbReference type="PANTHER" id="PTHR32044:SF80">
    <property type="entry name" value="XYLOGLUCAN GLYCOSYLTRANSFERASE 2-RELATED"/>
    <property type="match status" value="1"/>
</dbReference>
<evidence type="ECO:0000256" key="1">
    <source>
        <dbReference type="ARBA" id="ARBA00004653"/>
    </source>
</evidence>
<accession>A0A841ETW5</accession>
<comment type="subcellular location">
    <subcellularLocation>
        <location evidence="1">Golgi apparatus membrane</location>
        <topology evidence="1">Multi-pass membrane protein</topology>
    </subcellularLocation>
</comment>
<keyword evidence="3 10" id="KW-0808">Transferase</keyword>
<gene>
    <name evidence="10" type="ORF">HNP25_003499</name>
</gene>
<keyword evidence="11" id="KW-1185">Reference proteome</keyword>
<evidence type="ECO:0000256" key="7">
    <source>
        <dbReference type="ARBA" id="ARBA00023136"/>
    </source>
</evidence>
<sequence length="454" mass="52459">MAHRKTQSISANNQSFQPFITIQLPIFNELYVVERLIDAVCAINYPKECLEIQILDDSTDETTEIISGRIKYYQNLGFDLVHIRRNNRVGFKAGALAEGLLIAKGEFIAIFDADFLPDKTFLEKTIPYFQDEKIGMVQTHWTHLNRNFSMITDLQAFGLDAHFSIEQVGRNFGGHFINFNGTAGIWRKNTINDAGGWSADTLTEDLDLSYRAQLKGWKFHYLEALASPAELPIEMNALKTQQRRWSKGAAECARKHLWNVLKATNISFTTKIHAFFHLLNSAAFICMLTLSVLSVVIQSIVKSSNQYHFYFQLIGFFQISLVFLAIFYWFGNRKFVHFTVFLIKFPLFLSFMMGLSLHNSLAVLEGYFGRKTPFVRTPKFNIVNQSTSWTTNKYLSGTISSLTIIELFLMIFFGWATWRDWQFQDYQLMFFHTMFTFGFASVSLLSIFHQLIRK</sequence>
<evidence type="ECO:0000256" key="9">
    <source>
        <dbReference type="SAM" id="Phobius"/>
    </source>
</evidence>
<dbReference type="GO" id="GO:0071555">
    <property type="term" value="P:cell wall organization"/>
    <property type="evidence" value="ECO:0007669"/>
    <property type="project" value="UniProtKB-KW"/>
</dbReference>
<dbReference type="Gene3D" id="3.90.550.10">
    <property type="entry name" value="Spore Coat Polysaccharide Biosynthesis Protein SpsA, Chain A"/>
    <property type="match status" value="1"/>
</dbReference>
<evidence type="ECO:0000256" key="8">
    <source>
        <dbReference type="ARBA" id="ARBA00023316"/>
    </source>
</evidence>
<dbReference type="Proteomes" id="UP000524404">
    <property type="component" value="Unassembled WGS sequence"/>
</dbReference>
<evidence type="ECO:0000256" key="6">
    <source>
        <dbReference type="ARBA" id="ARBA00023034"/>
    </source>
</evidence>
<keyword evidence="5 9" id="KW-1133">Transmembrane helix</keyword>
<dbReference type="InterPro" id="IPR029044">
    <property type="entry name" value="Nucleotide-diphossugar_trans"/>
</dbReference>
<evidence type="ECO:0000256" key="4">
    <source>
        <dbReference type="ARBA" id="ARBA00022692"/>
    </source>
</evidence>